<keyword evidence="5" id="KW-0813">Transport</keyword>
<evidence type="ECO:0000256" key="10">
    <source>
        <dbReference type="ARBA" id="ARBA00022741"/>
    </source>
</evidence>
<dbReference type="InterPro" id="IPR018303">
    <property type="entry name" value="ATPase_P-typ_P_site"/>
</dbReference>
<keyword evidence="8 18" id="KW-0812">Transmembrane</keyword>
<dbReference type="SUPFAM" id="SSF56784">
    <property type="entry name" value="HAD-like"/>
    <property type="match status" value="1"/>
</dbReference>
<dbReference type="Proteomes" id="UP000837675">
    <property type="component" value="Unassembled WGS sequence"/>
</dbReference>
<dbReference type="InterPro" id="IPR023299">
    <property type="entry name" value="ATPase_P-typ_cyto_dom_N"/>
</dbReference>
<dbReference type="PRINTS" id="PR00943">
    <property type="entry name" value="CUATPASE"/>
</dbReference>
<comment type="caution">
    <text evidence="20">The sequence shown here is derived from an EMBL/GenBank/DDBJ whole genome shotgun (WGS) entry which is preliminary data.</text>
</comment>
<evidence type="ECO:0000256" key="14">
    <source>
        <dbReference type="ARBA" id="ARBA00022967"/>
    </source>
</evidence>
<evidence type="ECO:0000256" key="16">
    <source>
        <dbReference type="ARBA" id="ARBA00023065"/>
    </source>
</evidence>
<dbReference type="InterPro" id="IPR006121">
    <property type="entry name" value="HMA_dom"/>
</dbReference>
<feature type="domain" description="HMA" evidence="19">
    <location>
        <begin position="75"/>
        <end position="141"/>
    </location>
</feature>
<dbReference type="NCBIfam" id="TIGR01525">
    <property type="entry name" value="ATPase-IB_hvy"/>
    <property type="match status" value="1"/>
</dbReference>
<dbReference type="PROSITE" id="PS00154">
    <property type="entry name" value="ATPASE_E1_E2"/>
    <property type="match status" value="1"/>
</dbReference>
<gene>
    <name evidence="20" type="ORF">MHYMCMPASI_00195</name>
</gene>
<organism evidence="20 21">
    <name type="scientific">Hyalomma marginatum</name>
    <dbReference type="NCBI Taxonomy" id="34627"/>
    <lineage>
        <taxon>Eukaryota</taxon>
        <taxon>Metazoa</taxon>
        <taxon>Ecdysozoa</taxon>
        <taxon>Arthropoda</taxon>
        <taxon>Chelicerata</taxon>
        <taxon>Arachnida</taxon>
        <taxon>Acari</taxon>
        <taxon>Parasitiformes</taxon>
        <taxon>Ixodida</taxon>
        <taxon>Ixodoidea</taxon>
        <taxon>Ixodidae</taxon>
        <taxon>Hyalomminae</taxon>
        <taxon>Hyalomma</taxon>
    </lineage>
</organism>
<dbReference type="SUPFAM" id="SSF55008">
    <property type="entry name" value="HMA, heavy metal-associated domain"/>
    <property type="match status" value="1"/>
</dbReference>
<dbReference type="GO" id="GO:0005507">
    <property type="term" value="F:copper ion binding"/>
    <property type="evidence" value="ECO:0007669"/>
    <property type="project" value="TreeGrafter"/>
</dbReference>
<evidence type="ECO:0000256" key="17">
    <source>
        <dbReference type="ARBA" id="ARBA00023136"/>
    </source>
</evidence>
<keyword evidence="11" id="KW-0187">Copper transport</keyword>
<dbReference type="Pfam" id="PF00403">
    <property type="entry name" value="HMA"/>
    <property type="match status" value="1"/>
</dbReference>
<keyword evidence="12 18" id="KW-0067">ATP-binding</keyword>
<comment type="subcellular location">
    <subcellularLocation>
        <location evidence="2">Cell membrane</location>
        <topology evidence="2">Multi-pass membrane protein</topology>
    </subcellularLocation>
    <subcellularLocation>
        <location evidence="1">Golgi apparatus</location>
        <location evidence="1">trans-Golgi network membrane</location>
        <topology evidence="1">Multi-pass membrane protein</topology>
    </subcellularLocation>
    <subcellularLocation>
        <location evidence="18">Membrane</location>
    </subcellularLocation>
</comment>
<dbReference type="SUPFAM" id="SSF81665">
    <property type="entry name" value="Calcium ATPase, transmembrane domain M"/>
    <property type="match status" value="1"/>
</dbReference>
<keyword evidence="11" id="KW-0186">Copper</keyword>
<keyword evidence="17 18" id="KW-0472">Membrane</keyword>
<evidence type="ECO:0000256" key="15">
    <source>
        <dbReference type="ARBA" id="ARBA00022989"/>
    </source>
</evidence>
<dbReference type="InterPro" id="IPR059000">
    <property type="entry name" value="ATPase_P-type_domA"/>
</dbReference>
<feature type="transmembrane region" description="Helical" evidence="18">
    <location>
        <begin position="235"/>
        <end position="252"/>
    </location>
</feature>
<keyword evidence="10 18" id="KW-0547">Nucleotide-binding</keyword>
<dbReference type="EC" id="7.2.2.8" evidence="4"/>
<evidence type="ECO:0000256" key="11">
    <source>
        <dbReference type="ARBA" id="ARBA00022796"/>
    </source>
</evidence>
<evidence type="ECO:0000313" key="20">
    <source>
        <dbReference type="EMBL" id="CAG7589802.1"/>
    </source>
</evidence>
<feature type="transmembrane region" description="Helical" evidence="18">
    <location>
        <begin position="195"/>
        <end position="214"/>
    </location>
</feature>
<keyword evidence="7" id="KW-0597">Phosphoprotein</keyword>
<dbReference type="PANTHER" id="PTHR43520">
    <property type="entry name" value="ATP7, ISOFORM B"/>
    <property type="match status" value="1"/>
</dbReference>
<evidence type="ECO:0000256" key="8">
    <source>
        <dbReference type="ARBA" id="ARBA00022692"/>
    </source>
</evidence>
<dbReference type="PROSITE" id="PS01047">
    <property type="entry name" value="HMA_1"/>
    <property type="match status" value="1"/>
</dbReference>
<evidence type="ECO:0000259" key="19">
    <source>
        <dbReference type="PROSITE" id="PS50846"/>
    </source>
</evidence>
<dbReference type="EMBL" id="CAJVAF010000060">
    <property type="protein sequence ID" value="CAG7589802.1"/>
    <property type="molecule type" value="Genomic_DNA"/>
</dbReference>
<dbReference type="InterPro" id="IPR017969">
    <property type="entry name" value="Heavy-metal-associated_CS"/>
</dbReference>
<feature type="transmembrane region" description="Helical" evidence="18">
    <location>
        <begin position="258"/>
        <end position="275"/>
    </location>
</feature>
<dbReference type="NCBIfam" id="TIGR01512">
    <property type="entry name" value="ATPase-IB2_Cd"/>
    <property type="match status" value="1"/>
</dbReference>
<dbReference type="CDD" id="cd00371">
    <property type="entry name" value="HMA"/>
    <property type="match status" value="1"/>
</dbReference>
<evidence type="ECO:0000256" key="4">
    <source>
        <dbReference type="ARBA" id="ARBA00012517"/>
    </source>
</evidence>
<keyword evidence="21" id="KW-1185">Reference proteome</keyword>
<evidence type="ECO:0000256" key="1">
    <source>
        <dbReference type="ARBA" id="ARBA00004166"/>
    </source>
</evidence>
<evidence type="ECO:0000256" key="13">
    <source>
        <dbReference type="ARBA" id="ARBA00022842"/>
    </source>
</evidence>
<dbReference type="InterPro" id="IPR023298">
    <property type="entry name" value="ATPase_P-typ_TM_dom_sf"/>
</dbReference>
<evidence type="ECO:0000256" key="2">
    <source>
        <dbReference type="ARBA" id="ARBA00004651"/>
    </source>
</evidence>
<dbReference type="InterPro" id="IPR027256">
    <property type="entry name" value="P-typ_ATPase_IB"/>
</dbReference>
<dbReference type="AlphaFoldDB" id="A0A8S4BVN6"/>
<dbReference type="SUPFAM" id="SSF81653">
    <property type="entry name" value="Calcium ATPase, transduction domain A"/>
    <property type="match status" value="1"/>
</dbReference>
<dbReference type="InterPro" id="IPR036163">
    <property type="entry name" value="HMA_dom_sf"/>
</dbReference>
<evidence type="ECO:0000256" key="12">
    <source>
        <dbReference type="ARBA" id="ARBA00022840"/>
    </source>
</evidence>
<keyword evidence="9 18" id="KW-0479">Metal-binding</keyword>
<evidence type="ECO:0000313" key="21">
    <source>
        <dbReference type="Proteomes" id="UP000837675"/>
    </source>
</evidence>
<dbReference type="GO" id="GO:0005524">
    <property type="term" value="F:ATP binding"/>
    <property type="evidence" value="ECO:0007669"/>
    <property type="project" value="UniProtKB-UniRule"/>
</dbReference>
<dbReference type="Pfam" id="PF00122">
    <property type="entry name" value="E1-E2_ATPase"/>
    <property type="match status" value="1"/>
</dbReference>
<comment type="similarity">
    <text evidence="3 18">Belongs to the cation transport ATPase (P-type) (TC 3.A.3) family. Type IB subfamily.</text>
</comment>
<evidence type="ECO:0000256" key="18">
    <source>
        <dbReference type="RuleBase" id="RU362081"/>
    </source>
</evidence>
<evidence type="ECO:0000256" key="3">
    <source>
        <dbReference type="ARBA" id="ARBA00006024"/>
    </source>
</evidence>
<reference evidence="20" key="1">
    <citation type="submission" date="2021-06" db="EMBL/GenBank/DDBJ databases">
        <authorList>
            <person name="Nardi T."/>
            <person name="Nardi T."/>
        </authorList>
    </citation>
    <scope>NUCLEOTIDE SEQUENCE</scope>
</reference>
<protein>
    <recommendedName>
        <fullName evidence="4">P-type Cu(+) transporter</fullName>
        <ecNumber evidence="4">7.2.2.8</ecNumber>
    </recommendedName>
</protein>
<keyword evidence="16" id="KW-0406">Ion transport</keyword>
<feature type="transmembrane region" description="Helical" evidence="18">
    <location>
        <begin position="732"/>
        <end position="748"/>
    </location>
</feature>
<dbReference type="GO" id="GO:0005886">
    <property type="term" value="C:plasma membrane"/>
    <property type="evidence" value="ECO:0007669"/>
    <property type="project" value="UniProtKB-SubCell"/>
</dbReference>
<dbReference type="NCBIfam" id="TIGR01511">
    <property type="entry name" value="ATPase-IB1_Cu"/>
    <property type="match status" value="1"/>
</dbReference>
<dbReference type="PRINTS" id="PR00119">
    <property type="entry name" value="CATATPASE"/>
</dbReference>
<dbReference type="Gene3D" id="3.40.1110.10">
    <property type="entry name" value="Calcium-transporting ATPase, cytoplasmic domain N"/>
    <property type="match status" value="1"/>
</dbReference>
<dbReference type="GO" id="GO:0005802">
    <property type="term" value="C:trans-Golgi network"/>
    <property type="evidence" value="ECO:0007669"/>
    <property type="project" value="UniProtKB-ARBA"/>
</dbReference>
<dbReference type="Gene3D" id="2.70.150.10">
    <property type="entry name" value="Calcium-transporting ATPase, cytoplasmic transduction domain A"/>
    <property type="match status" value="1"/>
</dbReference>
<accession>A0A8S4BVN6</accession>
<keyword evidence="15 18" id="KW-1133">Transmembrane helix</keyword>
<name>A0A8S4BVN6_9ACAR</name>
<evidence type="ECO:0000256" key="9">
    <source>
        <dbReference type="ARBA" id="ARBA00022723"/>
    </source>
</evidence>
<dbReference type="InterPro" id="IPR036412">
    <property type="entry name" value="HAD-like_sf"/>
</dbReference>
<sequence length="791" mass="87356">MEKYCLHCKTALLTQESNTFCCFGCSTAYSFINKLKLDKYYDYCRNIYGKNPMKVNQIENNLDYLEYVETKGSEAKITLLVEGIHCGACVWLIENTLKKQQGVTNARVNLSTDRLVLEWVGDKELISYLVPVIEKLGYKATPFAADQMLAKSLEQQKDLLKRLTVSGAASAQVMMLSGAIWAGNLQSSIGEYTRLLLHLLIAIITIPAVIYSGLPFFRSAITAIKNKRSNMDVPISVGTITAVIVSIQETLYHRDYTYYDAAISLIFILLIGRYLDLEVRNQANAAACDLILSQPTSVTIIENNKYKLIGIKKALPGQIALVTLGERIPIDGVVVEGESEVDNSIINGETTPIKVRAGSNVFAGSINISSVLKIKITKTGDNTTLNEIIKLVENAKQVKSQYINVVDRVASFYTPVVFTAAVFTFFIWYFVLAAPITKALLYAIAVLIVTCPCALGLAVPIVQVVAVLKLMKNGILVKSQNVLERMSGITDIIFDKTGTITYGNPHWLNKDEYNKETIQIISSMAKHSKHPLMKAISGVTQDIAILPMEVEEQKGMGLSAIVNGEEVKIGSRVWCGVESAVDNDDYLEAWFRYKNRLTRVIFEDSIRKEASEIVKELRKNGYEIHLLSGDRSSVVQTVAERLSISNFKGLLKPEDKFNVIKAMQKEGKKVLMVGDGLNDSPALQLADASLSPSAALAITSNNADIVFQKDLFSVAECLCTAKKSIKLIKQNFLFSFIYNILAVPIAMVGLMTPLIAAIAMASSSIIVVLNSMRLNLGTKKYEHQCKKSFIS</sequence>
<dbReference type="GO" id="GO:0055070">
    <property type="term" value="P:copper ion homeostasis"/>
    <property type="evidence" value="ECO:0007669"/>
    <property type="project" value="TreeGrafter"/>
</dbReference>
<evidence type="ECO:0000256" key="6">
    <source>
        <dbReference type="ARBA" id="ARBA00022475"/>
    </source>
</evidence>
<evidence type="ECO:0000256" key="7">
    <source>
        <dbReference type="ARBA" id="ARBA00022553"/>
    </source>
</evidence>
<feature type="transmembrane region" description="Helical" evidence="18">
    <location>
        <begin position="412"/>
        <end position="434"/>
    </location>
</feature>
<dbReference type="NCBIfam" id="TIGR01494">
    <property type="entry name" value="ATPase_P-type"/>
    <property type="match status" value="1"/>
</dbReference>
<dbReference type="GO" id="GO:0043682">
    <property type="term" value="F:P-type divalent copper transporter activity"/>
    <property type="evidence" value="ECO:0007669"/>
    <property type="project" value="TreeGrafter"/>
</dbReference>
<dbReference type="PROSITE" id="PS50846">
    <property type="entry name" value="HMA_2"/>
    <property type="match status" value="1"/>
</dbReference>
<keyword evidence="13" id="KW-0460">Magnesium</keyword>
<dbReference type="Gene3D" id="3.30.70.100">
    <property type="match status" value="1"/>
</dbReference>
<dbReference type="Pfam" id="PF00702">
    <property type="entry name" value="Hydrolase"/>
    <property type="match status" value="1"/>
</dbReference>
<keyword evidence="14" id="KW-1278">Translocase</keyword>
<dbReference type="PANTHER" id="PTHR43520:SF5">
    <property type="entry name" value="CATION-TRANSPORTING P-TYPE ATPASE-RELATED"/>
    <property type="match status" value="1"/>
</dbReference>
<evidence type="ECO:0000256" key="5">
    <source>
        <dbReference type="ARBA" id="ARBA00022448"/>
    </source>
</evidence>
<feature type="transmembrane region" description="Helical" evidence="18">
    <location>
        <begin position="163"/>
        <end position="183"/>
    </location>
</feature>
<proteinExistence type="inferred from homology"/>
<dbReference type="GO" id="GO:0016887">
    <property type="term" value="F:ATP hydrolysis activity"/>
    <property type="evidence" value="ECO:0007669"/>
    <property type="project" value="InterPro"/>
</dbReference>
<dbReference type="InterPro" id="IPR023214">
    <property type="entry name" value="HAD_sf"/>
</dbReference>
<dbReference type="Gene3D" id="3.40.50.1000">
    <property type="entry name" value="HAD superfamily/HAD-like"/>
    <property type="match status" value="1"/>
</dbReference>
<dbReference type="InterPro" id="IPR001757">
    <property type="entry name" value="P_typ_ATPase"/>
</dbReference>
<feature type="transmembrane region" description="Helical" evidence="18">
    <location>
        <begin position="440"/>
        <end position="468"/>
    </location>
</feature>
<dbReference type="GO" id="GO:0140581">
    <property type="term" value="F:P-type monovalent copper transporter activity"/>
    <property type="evidence" value="ECO:0007669"/>
    <property type="project" value="UniProtKB-EC"/>
</dbReference>
<feature type="transmembrane region" description="Helical" evidence="18">
    <location>
        <begin position="754"/>
        <end position="772"/>
    </location>
</feature>
<keyword evidence="6" id="KW-1003">Cell membrane</keyword>
<dbReference type="InterPro" id="IPR008250">
    <property type="entry name" value="ATPase_P-typ_transduc_dom_A_sf"/>
</dbReference>